<evidence type="ECO:0000313" key="4">
    <source>
        <dbReference type="EMBL" id="GMI35814.1"/>
    </source>
</evidence>
<dbReference type="AlphaFoldDB" id="A0A9W7L6G9"/>
<name>A0A9W7L6G9_9STRA</name>
<dbReference type="InterPro" id="IPR033443">
    <property type="entry name" value="PROP1-like_PPR_dom"/>
</dbReference>
<sequence>MPQYKKNLLLKQKLASMEADLEETLSNAKLQSDYNVKRYGEYIDSVEMLKDYERGIGEQKEDVVEAYVNRVALKNDEVTRLKLEFELKKQNFEAYWPAWMKYLNKVKVVRKEHGYSNKTRWRSVVQQLLQQASRAFAKRNGEQQKICGDFRRMCISFNSYGTFELNDQLQHLEDIAGDVEGSRDPTYHLLRLEYRLSKKAYEKVRDLPAYRDGVVVEKVSKASGERSERLALRVPVTRDNKDRIEGMYNNLLAYCGNSGDWVGAIRAYEEFVKRGFVPNRFVFNCIITSCKRASPVQSDRAVLVLDWMLENDLPPTAATYNSVIDCCRVGGSWRRGVQVFELMMRQEGMKPNTNTYAIMAKLGFGAGEDAGEVYSVLKFAGVPEYIAYTSAASNALGGFGKGRQAKS</sequence>
<dbReference type="EMBL" id="BRXZ01007911">
    <property type="protein sequence ID" value="GMI35814.1"/>
    <property type="molecule type" value="Genomic_DNA"/>
</dbReference>
<dbReference type="Proteomes" id="UP001165082">
    <property type="component" value="Unassembled WGS sequence"/>
</dbReference>
<evidence type="ECO:0000256" key="2">
    <source>
        <dbReference type="PROSITE-ProRule" id="PRU00708"/>
    </source>
</evidence>
<keyword evidence="1" id="KW-0677">Repeat</keyword>
<protein>
    <recommendedName>
        <fullName evidence="3">PROP1-like PPR domain-containing protein</fullName>
    </recommendedName>
</protein>
<comment type="caution">
    <text evidence="4">The sequence shown here is derived from an EMBL/GenBank/DDBJ whole genome shotgun (WGS) entry which is preliminary data.</text>
</comment>
<dbReference type="OrthoDB" id="192772at2759"/>
<dbReference type="InterPro" id="IPR011990">
    <property type="entry name" value="TPR-like_helical_dom_sf"/>
</dbReference>
<accession>A0A9W7L6G9</accession>
<feature type="repeat" description="PPR" evidence="2">
    <location>
        <begin position="316"/>
        <end position="351"/>
    </location>
</feature>
<dbReference type="Pfam" id="PF17177">
    <property type="entry name" value="PPR_long"/>
    <property type="match status" value="1"/>
</dbReference>
<evidence type="ECO:0000259" key="3">
    <source>
        <dbReference type="Pfam" id="PF17177"/>
    </source>
</evidence>
<dbReference type="Gene3D" id="1.25.40.10">
    <property type="entry name" value="Tetratricopeptide repeat domain"/>
    <property type="match status" value="1"/>
</dbReference>
<dbReference type="PANTHER" id="PTHR47447">
    <property type="entry name" value="OS03G0856100 PROTEIN"/>
    <property type="match status" value="1"/>
</dbReference>
<dbReference type="InterPro" id="IPR002885">
    <property type="entry name" value="PPR_rpt"/>
</dbReference>
<dbReference type="PROSITE" id="PS51375">
    <property type="entry name" value="PPR"/>
    <property type="match status" value="2"/>
</dbReference>
<reference evidence="4" key="1">
    <citation type="submission" date="2022-07" db="EMBL/GenBank/DDBJ databases">
        <title>Genome analysis of Parmales, a sister group of diatoms, reveals the evolutionary specialization of diatoms from phago-mixotrophs to photoautotrophs.</title>
        <authorList>
            <person name="Ban H."/>
            <person name="Sato S."/>
            <person name="Yoshikawa S."/>
            <person name="Kazumasa Y."/>
            <person name="Nakamura Y."/>
            <person name="Ichinomiya M."/>
            <person name="Saitoh K."/>
            <person name="Sato N."/>
            <person name="Blanc-Mathieu R."/>
            <person name="Endo H."/>
            <person name="Kuwata A."/>
            <person name="Ogata H."/>
        </authorList>
    </citation>
    <scope>NUCLEOTIDE SEQUENCE</scope>
</reference>
<gene>
    <name evidence="4" type="ORF">TrRE_jg8113</name>
</gene>
<feature type="repeat" description="PPR" evidence="2">
    <location>
        <begin position="244"/>
        <end position="278"/>
    </location>
</feature>
<evidence type="ECO:0000256" key="1">
    <source>
        <dbReference type="ARBA" id="ARBA00022737"/>
    </source>
</evidence>
<organism evidence="4 5">
    <name type="scientific">Triparma retinervis</name>
    <dbReference type="NCBI Taxonomy" id="2557542"/>
    <lineage>
        <taxon>Eukaryota</taxon>
        <taxon>Sar</taxon>
        <taxon>Stramenopiles</taxon>
        <taxon>Ochrophyta</taxon>
        <taxon>Bolidophyceae</taxon>
        <taxon>Parmales</taxon>
        <taxon>Triparmaceae</taxon>
        <taxon>Triparma</taxon>
    </lineage>
</organism>
<proteinExistence type="predicted"/>
<dbReference type="NCBIfam" id="TIGR00756">
    <property type="entry name" value="PPR"/>
    <property type="match status" value="2"/>
</dbReference>
<keyword evidence="5" id="KW-1185">Reference proteome</keyword>
<dbReference type="PANTHER" id="PTHR47447:SF17">
    <property type="entry name" value="OS12G0638900 PROTEIN"/>
    <property type="match status" value="1"/>
</dbReference>
<evidence type="ECO:0000313" key="5">
    <source>
        <dbReference type="Proteomes" id="UP001165082"/>
    </source>
</evidence>
<feature type="domain" description="PROP1-like PPR" evidence="3">
    <location>
        <begin position="238"/>
        <end position="357"/>
    </location>
</feature>